<sequence>THVVQQRIGTAISNEEAETSGRAPSSGGARASREQATAEQIRDCIAQLHPNLRRKSRPQIPSNGSLSPASAITPSNCCIAISGFFCRSVQAL</sequence>
<feature type="compositionally biased region" description="Polar residues" evidence="1">
    <location>
        <begin position="59"/>
        <end position="71"/>
    </location>
</feature>
<dbReference type="EMBL" id="JAHRHJ020000005">
    <property type="protein sequence ID" value="KAH9315534.1"/>
    <property type="molecule type" value="Genomic_DNA"/>
</dbReference>
<comment type="caution">
    <text evidence="2">The sequence shown here is derived from an EMBL/GenBank/DDBJ whole genome shotgun (WGS) entry which is preliminary data.</text>
</comment>
<evidence type="ECO:0000313" key="2">
    <source>
        <dbReference type="EMBL" id="KAH9315534.1"/>
    </source>
</evidence>
<keyword evidence="3" id="KW-1185">Reference proteome</keyword>
<proteinExistence type="predicted"/>
<gene>
    <name evidence="2" type="ORF">KI387_024161</name>
</gene>
<feature type="region of interest" description="Disordered" evidence="1">
    <location>
        <begin position="1"/>
        <end position="71"/>
    </location>
</feature>
<dbReference type="Proteomes" id="UP000824469">
    <property type="component" value="Unassembled WGS sequence"/>
</dbReference>
<name>A0AA38G2S2_TAXCH</name>
<accession>A0AA38G2S2</accession>
<evidence type="ECO:0000256" key="1">
    <source>
        <dbReference type="SAM" id="MobiDB-lite"/>
    </source>
</evidence>
<organism evidence="2 3">
    <name type="scientific">Taxus chinensis</name>
    <name type="common">Chinese yew</name>
    <name type="synonym">Taxus wallichiana var. chinensis</name>
    <dbReference type="NCBI Taxonomy" id="29808"/>
    <lineage>
        <taxon>Eukaryota</taxon>
        <taxon>Viridiplantae</taxon>
        <taxon>Streptophyta</taxon>
        <taxon>Embryophyta</taxon>
        <taxon>Tracheophyta</taxon>
        <taxon>Spermatophyta</taxon>
        <taxon>Pinopsida</taxon>
        <taxon>Pinidae</taxon>
        <taxon>Conifers II</taxon>
        <taxon>Cupressales</taxon>
        <taxon>Taxaceae</taxon>
        <taxon>Taxus</taxon>
    </lineage>
</organism>
<protein>
    <submittedName>
        <fullName evidence="2">Uncharacterized protein</fullName>
    </submittedName>
</protein>
<feature type="non-terminal residue" evidence="2">
    <location>
        <position position="1"/>
    </location>
</feature>
<dbReference type="AlphaFoldDB" id="A0AA38G2S2"/>
<reference evidence="2 3" key="1">
    <citation type="journal article" date="2021" name="Nat. Plants">
        <title>The Taxus genome provides insights into paclitaxel biosynthesis.</title>
        <authorList>
            <person name="Xiong X."/>
            <person name="Gou J."/>
            <person name="Liao Q."/>
            <person name="Li Y."/>
            <person name="Zhou Q."/>
            <person name="Bi G."/>
            <person name="Li C."/>
            <person name="Du R."/>
            <person name="Wang X."/>
            <person name="Sun T."/>
            <person name="Guo L."/>
            <person name="Liang H."/>
            <person name="Lu P."/>
            <person name="Wu Y."/>
            <person name="Zhang Z."/>
            <person name="Ro D.K."/>
            <person name="Shang Y."/>
            <person name="Huang S."/>
            <person name="Yan J."/>
        </authorList>
    </citation>
    <scope>NUCLEOTIDE SEQUENCE [LARGE SCALE GENOMIC DNA]</scope>
    <source>
        <strain evidence="2">Ta-2019</strain>
    </source>
</reference>
<evidence type="ECO:0000313" key="3">
    <source>
        <dbReference type="Proteomes" id="UP000824469"/>
    </source>
</evidence>